<gene>
    <name evidence="8" type="ORF">BP6252_10187</name>
</gene>
<dbReference type="InterPro" id="IPR002867">
    <property type="entry name" value="IBR_dom"/>
</dbReference>
<dbReference type="PROSITE" id="PS50089">
    <property type="entry name" value="ZF_RING_2"/>
    <property type="match status" value="1"/>
</dbReference>
<keyword evidence="2 5" id="KW-0863">Zinc-finger</keyword>
<evidence type="ECO:0000256" key="5">
    <source>
        <dbReference type="PROSITE-ProRule" id="PRU00175"/>
    </source>
</evidence>
<dbReference type="EMBL" id="PDLM01000011">
    <property type="protein sequence ID" value="RDW66552.1"/>
    <property type="molecule type" value="Genomic_DNA"/>
</dbReference>
<evidence type="ECO:0000256" key="6">
    <source>
        <dbReference type="SAM" id="MobiDB-lite"/>
    </source>
</evidence>
<feature type="region of interest" description="Disordered" evidence="6">
    <location>
        <begin position="276"/>
        <end position="300"/>
    </location>
</feature>
<dbReference type="SMART" id="SM00184">
    <property type="entry name" value="RING"/>
    <property type="match status" value="1"/>
</dbReference>
<protein>
    <recommendedName>
        <fullName evidence="7">RING-type domain-containing protein</fullName>
    </recommendedName>
</protein>
<evidence type="ECO:0000313" key="8">
    <source>
        <dbReference type="EMBL" id="RDW66552.1"/>
    </source>
</evidence>
<evidence type="ECO:0000313" key="9">
    <source>
        <dbReference type="Proteomes" id="UP000256645"/>
    </source>
</evidence>
<feature type="compositionally biased region" description="Low complexity" evidence="6">
    <location>
        <begin position="229"/>
        <end position="239"/>
    </location>
</feature>
<dbReference type="PROSITE" id="PS00518">
    <property type="entry name" value="ZF_RING_1"/>
    <property type="match status" value="1"/>
</dbReference>
<feature type="region of interest" description="Disordered" evidence="6">
    <location>
        <begin position="129"/>
        <end position="152"/>
    </location>
</feature>
<dbReference type="InterPro" id="IPR013083">
    <property type="entry name" value="Znf_RING/FYVE/PHD"/>
</dbReference>
<evidence type="ECO:0000256" key="1">
    <source>
        <dbReference type="ARBA" id="ARBA00022723"/>
    </source>
</evidence>
<evidence type="ECO:0000256" key="3">
    <source>
        <dbReference type="ARBA" id="ARBA00022786"/>
    </source>
</evidence>
<keyword evidence="1" id="KW-0479">Metal-binding</keyword>
<comment type="caution">
    <text evidence="8">The sequence shown here is derived from an EMBL/GenBank/DDBJ whole genome shotgun (WGS) entry which is preliminary data.</text>
</comment>
<feature type="compositionally biased region" description="Polar residues" evidence="6">
    <location>
        <begin position="137"/>
        <end position="152"/>
    </location>
</feature>
<feature type="region of interest" description="Disordered" evidence="6">
    <location>
        <begin position="483"/>
        <end position="535"/>
    </location>
</feature>
<feature type="region of interest" description="Disordered" evidence="6">
    <location>
        <begin position="197"/>
        <end position="239"/>
    </location>
</feature>
<keyword evidence="3" id="KW-0833">Ubl conjugation pathway</keyword>
<organism evidence="8 9">
    <name type="scientific">Coleophoma cylindrospora</name>
    <dbReference type="NCBI Taxonomy" id="1849047"/>
    <lineage>
        <taxon>Eukaryota</taxon>
        <taxon>Fungi</taxon>
        <taxon>Dikarya</taxon>
        <taxon>Ascomycota</taxon>
        <taxon>Pezizomycotina</taxon>
        <taxon>Leotiomycetes</taxon>
        <taxon>Helotiales</taxon>
        <taxon>Dermateaceae</taxon>
        <taxon>Coleophoma</taxon>
    </lineage>
</organism>
<dbReference type="Gene3D" id="3.30.40.10">
    <property type="entry name" value="Zinc/RING finger domain, C3HC4 (zinc finger)"/>
    <property type="match status" value="1"/>
</dbReference>
<reference evidence="8 9" key="1">
    <citation type="journal article" date="2018" name="IMA Fungus">
        <title>IMA Genome-F 9: Draft genome sequence of Annulohypoxylon stygium, Aspergillus mulundensis, Berkeleyomyces basicola (syn. Thielaviopsis basicola), Ceratocystis smalleyi, two Cercospora beticola strains, Coleophoma cylindrospora, Fusarium fracticaudum, Phialophora cf. hyalina, and Morchella septimelata.</title>
        <authorList>
            <person name="Wingfield B.D."/>
            <person name="Bills G.F."/>
            <person name="Dong Y."/>
            <person name="Huang W."/>
            <person name="Nel W.J."/>
            <person name="Swalarsk-Parry B.S."/>
            <person name="Vaghefi N."/>
            <person name="Wilken P.M."/>
            <person name="An Z."/>
            <person name="de Beer Z.W."/>
            <person name="De Vos L."/>
            <person name="Chen L."/>
            <person name="Duong T.A."/>
            <person name="Gao Y."/>
            <person name="Hammerbacher A."/>
            <person name="Kikkert J.R."/>
            <person name="Li Y."/>
            <person name="Li H."/>
            <person name="Li K."/>
            <person name="Li Q."/>
            <person name="Liu X."/>
            <person name="Ma X."/>
            <person name="Naidoo K."/>
            <person name="Pethybridge S.J."/>
            <person name="Sun J."/>
            <person name="Steenkamp E.T."/>
            <person name="van der Nest M.A."/>
            <person name="van Wyk S."/>
            <person name="Wingfield M.J."/>
            <person name="Xiong C."/>
            <person name="Yue Q."/>
            <person name="Zhang X."/>
        </authorList>
    </citation>
    <scope>NUCLEOTIDE SEQUENCE [LARGE SCALE GENOMIC DNA]</scope>
    <source>
        <strain evidence="8 9">BP6252</strain>
    </source>
</reference>
<feature type="compositionally biased region" description="Low complexity" evidence="6">
    <location>
        <begin position="211"/>
        <end position="222"/>
    </location>
</feature>
<dbReference type="STRING" id="1849047.A0A3D8QXM9"/>
<dbReference type="SUPFAM" id="SSF57850">
    <property type="entry name" value="RING/U-box"/>
    <property type="match status" value="1"/>
</dbReference>
<dbReference type="AlphaFoldDB" id="A0A3D8QXM9"/>
<dbReference type="InterPro" id="IPR001841">
    <property type="entry name" value="Znf_RING"/>
</dbReference>
<dbReference type="Pfam" id="PF01485">
    <property type="entry name" value="IBR"/>
    <property type="match status" value="1"/>
</dbReference>
<feature type="compositionally biased region" description="Polar residues" evidence="6">
    <location>
        <begin position="201"/>
        <end position="210"/>
    </location>
</feature>
<dbReference type="Proteomes" id="UP000256645">
    <property type="component" value="Unassembled WGS sequence"/>
</dbReference>
<feature type="domain" description="RING-type" evidence="7">
    <location>
        <begin position="538"/>
        <end position="580"/>
    </location>
</feature>
<dbReference type="OrthoDB" id="10009520at2759"/>
<keyword evidence="4" id="KW-0862">Zinc</keyword>
<dbReference type="GO" id="GO:0008270">
    <property type="term" value="F:zinc ion binding"/>
    <property type="evidence" value="ECO:0007669"/>
    <property type="project" value="UniProtKB-KW"/>
</dbReference>
<evidence type="ECO:0000256" key="4">
    <source>
        <dbReference type="ARBA" id="ARBA00022833"/>
    </source>
</evidence>
<accession>A0A3D8QXM9</accession>
<sequence length="680" mass="76069">MDANITDTALSSTLKNALILYSNFLQYIQQKRESSLPRHGKEVETTIDVSTEQGLQSQVEASKICLQLQARIVDSVRKWMVSDVIGEGDAAERQECEIPELDADVGKVPHDFAEYMEMAKEQTFIDPFSGKLVEPTTPFSAGPSRSQESRTPASLVILANEEAEDLLAQDGLHGGLKVPVQDLKAFPLTITMPAPEDVLFNPSSQAQSKVPTPQSATPSSPSEDPQVLTPEESTESPASAAELVPDTFAADVTAALKLQAAWDIEDAELRRQSEYARTLQGGGTSSASSTISQFEASRREAQRLTDEFDREALEMGLNGPQDGDDFRFVQSLREEEERRAQEIERAATEAKRFAAEWEREDAELREQAELAKMTLKAEEERTASINADIRAAQEASSSWAEEEKAVFVQQEEFARELLRDEEERARRIQNDILAAQREQTKWENDIREQEVEERRAAEERMKAAAAEATRVAAKIAEEEKRARIEREKRERAEAEAAERRRQEETASRNRQIQEENQRQELARRAKEENERRARQADCTVCGDPAERSEMAILPCNHAYCGECIAGAFKTASSSRVEFKCCKRIVPVTVASRWLEPAFIASYETLLLERSTPNPRYCSNRTCNRFIPPQHIHGPIGVCPTCQTRTCKSCGNGEHAGVCAADTEGKKVQELAQKKGWKTSQ</sequence>
<dbReference type="CDD" id="cd20335">
    <property type="entry name" value="BRcat_RBR"/>
    <property type="match status" value="1"/>
</dbReference>
<evidence type="ECO:0000256" key="2">
    <source>
        <dbReference type="ARBA" id="ARBA00022771"/>
    </source>
</evidence>
<keyword evidence="9" id="KW-1185">Reference proteome</keyword>
<proteinExistence type="predicted"/>
<dbReference type="InterPro" id="IPR017907">
    <property type="entry name" value="Znf_RING_CS"/>
</dbReference>
<name>A0A3D8QXM9_9HELO</name>
<evidence type="ECO:0000259" key="7">
    <source>
        <dbReference type="PROSITE" id="PS50089"/>
    </source>
</evidence>